<dbReference type="Proteomes" id="UP001166286">
    <property type="component" value="Unassembled WGS sequence"/>
</dbReference>
<gene>
    <name evidence="2" type="ORF">JMJ35_008500</name>
</gene>
<sequence>MKHFIRKAVDKMSGNSSQKGSSKKAAPHPPGGERSSSSAVQAVPGISEVSGAGGGQDPFYQFAFAYDAGTAVYSLLERDSKGEPTRRRLWVCCRRKINTIPPKNQYRLKKNRPEQGKVCKDDANGVYETGWIDEKDLEFFEERES</sequence>
<reference evidence="2" key="1">
    <citation type="submission" date="2023-03" db="EMBL/GenBank/DDBJ databases">
        <title>Complete genome of Cladonia borealis.</title>
        <authorList>
            <person name="Park H."/>
        </authorList>
    </citation>
    <scope>NUCLEOTIDE SEQUENCE</scope>
    <source>
        <strain evidence="2">ANT050790</strain>
    </source>
</reference>
<evidence type="ECO:0000256" key="1">
    <source>
        <dbReference type="SAM" id="MobiDB-lite"/>
    </source>
</evidence>
<dbReference type="AlphaFoldDB" id="A0AA39V2V3"/>
<keyword evidence="3" id="KW-1185">Reference proteome</keyword>
<feature type="region of interest" description="Disordered" evidence="1">
    <location>
        <begin position="1"/>
        <end position="53"/>
    </location>
</feature>
<name>A0AA39V2V3_9LECA</name>
<dbReference type="EMBL" id="JAFEKC020000019">
    <property type="protein sequence ID" value="KAK0509129.1"/>
    <property type="molecule type" value="Genomic_DNA"/>
</dbReference>
<organism evidence="2 3">
    <name type="scientific">Cladonia borealis</name>
    <dbReference type="NCBI Taxonomy" id="184061"/>
    <lineage>
        <taxon>Eukaryota</taxon>
        <taxon>Fungi</taxon>
        <taxon>Dikarya</taxon>
        <taxon>Ascomycota</taxon>
        <taxon>Pezizomycotina</taxon>
        <taxon>Lecanoromycetes</taxon>
        <taxon>OSLEUM clade</taxon>
        <taxon>Lecanoromycetidae</taxon>
        <taxon>Lecanorales</taxon>
        <taxon>Lecanorineae</taxon>
        <taxon>Cladoniaceae</taxon>
        <taxon>Cladonia</taxon>
    </lineage>
</organism>
<feature type="compositionally biased region" description="Low complexity" evidence="1">
    <location>
        <begin position="11"/>
        <end position="20"/>
    </location>
</feature>
<evidence type="ECO:0000313" key="2">
    <source>
        <dbReference type="EMBL" id="KAK0509129.1"/>
    </source>
</evidence>
<comment type="caution">
    <text evidence="2">The sequence shown here is derived from an EMBL/GenBank/DDBJ whole genome shotgun (WGS) entry which is preliminary data.</text>
</comment>
<protein>
    <submittedName>
        <fullName evidence="2">Uncharacterized protein</fullName>
    </submittedName>
</protein>
<proteinExistence type="predicted"/>
<accession>A0AA39V2V3</accession>
<evidence type="ECO:0000313" key="3">
    <source>
        <dbReference type="Proteomes" id="UP001166286"/>
    </source>
</evidence>